<dbReference type="PANTHER" id="PTHR22916:SF3">
    <property type="entry name" value="UDP-GLCNAC:BETAGAL BETA-1,3-N-ACETYLGLUCOSAMINYLTRANSFERASE-LIKE PROTEIN 1"/>
    <property type="match status" value="1"/>
</dbReference>
<dbReference type="SUPFAM" id="SSF53448">
    <property type="entry name" value="Nucleotide-diphospho-sugar transferases"/>
    <property type="match status" value="1"/>
</dbReference>
<dbReference type="Pfam" id="PF04464">
    <property type="entry name" value="Glyphos_transf"/>
    <property type="match status" value="1"/>
</dbReference>
<dbReference type="PANTHER" id="PTHR22916">
    <property type="entry name" value="GLYCOSYLTRANSFERASE"/>
    <property type="match status" value="1"/>
</dbReference>
<evidence type="ECO:0000259" key="1">
    <source>
        <dbReference type="Pfam" id="PF00535"/>
    </source>
</evidence>
<feature type="domain" description="Glycosyltransferase 2-like" evidence="1">
    <location>
        <begin position="6"/>
        <end position="169"/>
    </location>
</feature>
<evidence type="ECO:0000313" key="2">
    <source>
        <dbReference type="EMBL" id="MBE6501040.1"/>
    </source>
</evidence>
<dbReference type="CDD" id="cd00761">
    <property type="entry name" value="Glyco_tranf_GTA_type"/>
    <property type="match status" value="1"/>
</dbReference>
<dbReference type="GO" id="GO:0047355">
    <property type="term" value="F:CDP-glycerol glycerophosphotransferase activity"/>
    <property type="evidence" value="ECO:0007669"/>
    <property type="project" value="InterPro"/>
</dbReference>
<dbReference type="SUPFAM" id="SSF53756">
    <property type="entry name" value="UDP-Glycosyltransferase/glycogen phosphorylase"/>
    <property type="match status" value="1"/>
</dbReference>
<dbReference type="GO" id="GO:0016758">
    <property type="term" value="F:hexosyltransferase activity"/>
    <property type="evidence" value="ECO:0007669"/>
    <property type="project" value="UniProtKB-ARBA"/>
</dbReference>
<dbReference type="Proteomes" id="UP000783037">
    <property type="component" value="Unassembled WGS sequence"/>
</dbReference>
<dbReference type="InterPro" id="IPR007554">
    <property type="entry name" value="Glycerophosphate_synth"/>
</dbReference>
<dbReference type="GO" id="GO:0016020">
    <property type="term" value="C:membrane"/>
    <property type="evidence" value="ECO:0007669"/>
    <property type="project" value="InterPro"/>
</dbReference>
<accession>A0A8T3V831</accession>
<protein>
    <submittedName>
        <fullName evidence="2">Glycosyltransferase</fullName>
    </submittedName>
</protein>
<dbReference type="RefSeq" id="WP_303738160.1">
    <property type="nucleotide sequence ID" value="NZ_SUTK01000003.1"/>
</dbReference>
<gene>
    <name evidence="2" type="ORF">E7Z79_01210</name>
</gene>
<dbReference type="Gene3D" id="3.40.50.12580">
    <property type="match status" value="1"/>
</dbReference>
<sequence>MDYNFSIITAFYNSELYIQECIESVINQTLDFKENAQLILVDDGSSDDSTAIALDYQERYPDNVLVLTKENGGPSSARNLGLKHATGRYINFLDSDDKLESNALEIVLDYLNHHEDINIVSIPLTYLDSDDEHMLAQKFIENKVINVYEDYTYPQLHISSCFIRRESLGDLTFEERLRIGEGALLINKLLLHEEKYALVNDTNYYYRKRPDESSLADTIKSEKEFFTPKVIDCYQHLIDYSIEYKGFLPDFIKYAIAYDAYHFYRVPTSEILNRSEYNEFRNVLQHTLSFIDDEIISDHKYLEETIKTMLIYLKNDEFHIDVESNKVFLKSNDYTINELHNMLLILDIVEIIDNNLNISAWFSSNCDYDFLRLQAIRIKENGSKEVYEGKFFSYPTTNRYPMESVGICWKYDYSVDFTIPIDSNEVSRIYFNLIYDEDGRHAEMHNPLQFQNYDAGLSKVSNYLIKDNEMVIYDKKDESLHLQPYSFIKSAKLEIISILKMNKDHNSSLWRGIFYHLLFLFLYPFMRNKRIWLFQDRVDIADDNAKHLFSYAIKQDDGIKKYYVISKDCDDFAEMKKIDKNIVPLGSFKNRFLYMFAEKMISSHVNHSWLNPFFNPHHPYFNGLLTVEKCFLQHGVIKDDLSDWLRKYFQNLHLFLTSSDYERDSILGDTYNYSEDVVQAFGLPRHDNLKFGASKKEILFSPTWRKYLINRRAFEKSDYYYRLNSFLTNERLLKSIQDHGYKLVFKPHYDLVPFLDLFTIDEDVIEVNTHDSYQTIFNNSAVMITDYSSVFFDFSFLKKPVIYYHEGHDYHYIDGYFSYEEMGFGDVIDNEDDLVDKIIEYMENGCEMEDKYKQRVDKFFKYTDQKNCVRVYKWLFEH</sequence>
<dbReference type="InterPro" id="IPR001173">
    <property type="entry name" value="Glyco_trans_2-like"/>
</dbReference>
<comment type="caution">
    <text evidence="2">The sequence shown here is derived from an EMBL/GenBank/DDBJ whole genome shotgun (WGS) entry which is preliminary data.</text>
</comment>
<reference evidence="2" key="1">
    <citation type="submission" date="2019-04" db="EMBL/GenBank/DDBJ databases">
        <title>Evolution of Biomass-Degrading Anaerobic Consortia Revealed by Metagenomics.</title>
        <authorList>
            <person name="Peng X."/>
        </authorList>
    </citation>
    <scope>NUCLEOTIDE SEQUENCE</scope>
    <source>
        <strain evidence="2">SIG18</strain>
    </source>
</reference>
<name>A0A8T3V831_9EURY</name>
<evidence type="ECO:0000313" key="3">
    <source>
        <dbReference type="Proteomes" id="UP000783037"/>
    </source>
</evidence>
<dbReference type="InterPro" id="IPR043148">
    <property type="entry name" value="TagF_C"/>
</dbReference>
<dbReference type="Gene3D" id="3.90.550.10">
    <property type="entry name" value="Spore Coat Polysaccharide Biosynthesis Protein SpsA, Chain A"/>
    <property type="match status" value="1"/>
</dbReference>
<dbReference type="AlphaFoldDB" id="A0A8T3V831"/>
<dbReference type="EMBL" id="SUTK01000003">
    <property type="protein sequence ID" value="MBE6501040.1"/>
    <property type="molecule type" value="Genomic_DNA"/>
</dbReference>
<dbReference type="InterPro" id="IPR029044">
    <property type="entry name" value="Nucleotide-diphossugar_trans"/>
</dbReference>
<dbReference type="Pfam" id="PF00535">
    <property type="entry name" value="Glycos_transf_2"/>
    <property type="match status" value="1"/>
</dbReference>
<organism evidence="2 3">
    <name type="scientific">Methanobrevibacter thaueri</name>
    <dbReference type="NCBI Taxonomy" id="190975"/>
    <lineage>
        <taxon>Archaea</taxon>
        <taxon>Methanobacteriati</taxon>
        <taxon>Methanobacteriota</taxon>
        <taxon>Methanomada group</taxon>
        <taxon>Methanobacteria</taxon>
        <taxon>Methanobacteriales</taxon>
        <taxon>Methanobacteriaceae</taxon>
        <taxon>Methanobrevibacter</taxon>
    </lineage>
</organism>
<proteinExistence type="predicted"/>